<protein>
    <submittedName>
        <fullName evidence="2">YbaB/EbfC family DNA-binding protein</fullName>
    </submittedName>
</protein>
<dbReference type="EMBL" id="CP046172">
    <property type="protein sequence ID" value="QIS10169.1"/>
    <property type="molecule type" value="Genomic_DNA"/>
</dbReference>
<dbReference type="Gene3D" id="3.30.1310.10">
    <property type="entry name" value="Nucleoid-associated protein YbaB-like domain"/>
    <property type="match status" value="1"/>
</dbReference>
<keyword evidence="2" id="KW-0238">DNA-binding</keyword>
<dbReference type="AlphaFoldDB" id="A0A6G9YAB0"/>
<dbReference type="GO" id="GO:0003677">
    <property type="term" value="F:DNA binding"/>
    <property type="evidence" value="ECO:0007669"/>
    <property type="project" value="UniProtKB-KW"/>
</dbReference>
<evidence type="ECO:0000313" key="2">
    <source>
        <dbReference type="EMBL" id="QIS10169.1"/>
    </source>
</evidence>
<dbReference type="SUPFAM" id="SSF82607">
    <property type="entry name" value="YbaB-like"/>
    <property type="match status" value="1"/>
</dbReference>
<organism evidence="2 3">
    <name type="scientific">Nocardia arthritidis</name>
    <dbReference type="NCBI Taxonomy" id="228602"/>
    <lineage>
        <taxon>Bacteria</taxon>
        <taxon>Bacillati</taxon>
        <taxon>Actinomycetota</taxon>
        <taxon>Actinomycetes</taxon>
        <taxon>Mycobacteriales</taxon>
        <taxon>Nocardiaceae</taxon>
        <taxon>Nocardia</taxon>
    </lineage>
</organism>
<dbReference type="InterPro" id="IPR036894">
    <property type="entry name" value="YbaB-like_sf"/>
</dbReference>
<evidence type="ECO:0000313" key="3">
    <source>
        <dbReference type="Proteomes" id="UP000503540"/>
    </source>
</evidence>
<evidence type="ECO:0000256" key="1">
    <source>
        <dbReference type="SAM" id="MobiDB-lite"/>
    </source>
</evidence>
<dbReference type="KEGG" id="nah:F5544_11385"/>
<dbReference type="Proteomes" id="UP000503540">
    <property type="component" value="Chromosome"/>
</dbReference>
<keyword evidence="3" id="KW-1185">Reference proteome</keyword>
<reference evidence="2 3" key="1">
    <citation type="journal article" date="2019" name="ACS Chem. Biol.">
        <title>Identification and Mobilization of a Cryptic Antibiotic Biosynthesis Gene Locus from a Human-Pathogenic Nocardia Isolate.</title>
        <authorList>
            <person name="Herisse M."/>
            <person name="Ishida K."/>
            <person name="Porter J.L."/>
            <person name="Howden B."/>
            <person name="Hertweck C."/>
            <person name="Stinear T.P."/>
            <person name="Pidot S.J."/>
        </authorList>
    </citation>
    <scope>NUCLEOTIDE SEQUENCE [LARGE SCALE GENOMIC DNA]</scope>
    <source>
        <strain evidence="2 3">AUSMDU00012717</strain>
    </source>
</reference>
<gene>
    <name evidence="2" type="ORF">F5544_11385</name>
</gene>
<sequence length="137" mass="15020">MERRRSLLTATASVCDKRVTVTVNAEGVLIETRFGDDIGDLTYDEIAVAVPDAVRTAAREVTRKSRELMWGLLERDTETPVEFEMVDAGGERTTVALTPTSRDLPASLREPESDTDGEESAGPWGGAGYSVVREDDW</sequence>
<proteinExistence type="predicted"/>
<feature type="region of interest" description="Disordered" evidence="1">
    <location>
        <begin position="98"/>
        <end position="137"/>
    </location>
</feature>
<name>A0A6G9YAB0_9NOCA</name>
<accession>A0A6G9YAB0</accession>